<evidence type="ECO:0000313" key="2">
    <source>
        <dbReference type="EMBL" id="GBL46216.1"/>
    </source>
</evidence>
<dbReference type="RefSeq" id="WP_124705006.1">
    <property type="nucleotide sequence ID" value="NZ_BGOW01000017.1"/>
</dbReference>
<dbReference type="EMBL" id="BGOW01000017">
    <property type="protein sequence ID" value="GBL46216.1"/>
    <property type="molecule type" value="Genomic_DNA"/>
</dbReference>
<evidence type="ECO:0000313" key="3">
    <source>
        <dbReference type="Proteomes" id="UP000286806"/>
    </source>
</evidence>
<evidence type="ECO:0000256" key="1">
    <source>
        <dbReference type="SAM" id="Phobius"/>
    </source>
</evidence>
<organism evidence="2 3">
    <name type="scientific">Sulfuriferula multivorans</name>
    <dbReference type="NCBI Taxonomy" id="1559896"/>
    <lineage>
        <taxon>Bacteria</taxon>
        <taxon>Pseudomonadati</taxon>
        <taxon>Pseudomonadota</taxon>
        <taxon>Betaproteobacteria</taxon>
        <taxon>Nitrosomonadales</taxon>
        <taxon>Sulfuricellaceae</taxon>
        <taxon>Sulfuriferula</taxon>
    </lineage>
</organism>
<comment type="caution">
    <text evidence="2">The sequence shown here is derived from an EMBL/GenBank/DDBJ whole genome shotgun (WGS) entry which is preliminary data.</text>
</comment>
<name>A0A401JF27_9PROT</name>
<keyword evidence="1" id="KW-1133">Transmembrane helix</keyword>
<sequence length="112" mass="12645">MNRTLDNAVIWIMVALCLLPSLVVVPALLLVSRHAGPRSANILLAIDLLWNALSRGSPFQTISARAWYNRADPRWHRLVRVLDALQTDHCLNAYNAELARAARLLQPIENRK</sequence>
<protein>
    <submittedName>
        <fullName evidence="2">Uncharacterized protein</fullName>
    </submittedName>
</protein>
<keyword evidence="3" id="KW-1185">Reference proteome</keyword>
<dbReference type="OrthoDB" id="8451539at2"/>
<dbReference type="AlphaFoldDB" id="A0A401JF27"/>
<feature type="transmembrane region" description="Helical" evidence="1">
    <location>
        <begin position="12"/>
        <end position="31"/>
    </location>
</feature>
<keyword evidence="1" id="KW-0812">Transmembrane</keyword>
<gene>
    <name evidence="2" type="ORF">SFMTTN_2029</name>
</gene>
<reference evidence="2 3" key="1">
    <citation type="journal article" date="2019" name="Front. Microbiol.">
        <title>Genomes of Neutrophilic Sulfur-Oxidizing Chemolithoautotrophs Representing 9 Proteobacterial Species From 8 Genera.</title>
        <authorList>
            <person name="Watanabe T."/>
            <person name="Kojima H."/>
            <person name="Umezawa K."/>
            <person name="Hori C."/>
            <person name="Takasuka T.E."/>
            <person name="Kato Y."/>
            <person name="Fukui M."/>
        </authorList>
    </citation>
    <scope>NUCLEOTIDE SEQUENCE [LARGE SCALE GENOMIC DNA]</scope>
    <source>
        <strain evidence="2 3">TTN</strain>
    </source>
</reference>
<accession>A0A401JF27</accession>
<keyword evidence="1" id="KW-0472">Membrane</keyword>
<proteinExistence type="predicted"/>
<dbReference type="Proteomes" id="UP000286806">
    <property type="component" value="Unassembled WGS sequence"/>
</dbReference>